<evidence type="ECO:0000313" key="2">
    <source>
        <dbReference type="Proteomes" id="UP000183832"/>
    </source>
</evidence>
<proteinExistence type="predicted"/>
<sequence length="69" mass="8182">MRIKPHSIEEMTELLELEISIRFYGNGTVNSKRKNAFLVIIDQLRLCNFPIALVRFTQMFDLNYCMIEL</sequence>
<dbReference type="EMBL" id="CVRI01000057">
    <property type="protein sequence ID" value="CRL02176.1"/>
    <property type="molecule type" value="Genomic_DNA"/>
</dbReference>
<reference evidence="1 2" key="1">
    <citation type="submission" date="2015-04" db="EMBL/GenBank/DDBJ databases">
        <authorList>
            <person name="Syromyatnikov M.Y."/>
            <person name="Popov V.N."/>
        </authorList>
    </citation>
    <scope>NUCLEOTIDE SEQUENCE [LARGE SCALE GENOMIC DNA]</scope>
</reference>
<dbReference type="Proteomes" id="UP000183832">
    <property type="component" value="Unassembled WGS sequence"/>
</dbReference>
<name>A0A1J1IPT8_9DIPT</name>
<evidence type="ECO:0000313" key="1">
    <source>
        <dbReference type="EMBL" id="CRL02176.1"/>
    </source>
</evidence>
<organism evidence="1 2">
    <name type="scientific">Clunio marinus</name>
    <dbReference type="NCBI Taxonomy" id="568069"/>
    <lineage>
        <taxon>Eukaryota</taxon>
        <taxon>Metazoa</taxon>
        <taxon>Ecdysozoa</taxon>
        <taxon>Arthropoda</taxon>
        <taxon>Hexapoda</taxon>
        <taxon>Insecta</taxon>
        <taxon>Pterygota</taxon>
        <taxon>Neoptera</taxon>
        <taxon>Endopterygota</taxon>
        <taxon>Diptera</taxon>
        <taxon>Nematocera</taxon>
        <taxon>Chironomoidea</taxon>
        <taxon>Chironomidae</taxon>
        <taxon>Clunio</taxon>
    </lineage>
</organism>
<accession>A0A1J1IPT8</accession>
<protein>
    <submittedName>
        <fullName evidence="1">CLUMA_CG015681, isoform A</fullName>
    </submittedName>
</protein>
<gene>
    <name evidence="1" type="ORF">CLUMA_CG015681</name>
</gene>
<keyword evidence="2" id="KW-1185">Reference proteome</keyword>
<dbReference type="AlphaFoldDB" id="A0A1J1IPT8"/>